<gene>
    <name evidence="1" type="ORF">GCM10023091_14430</name>
</gene>
<evidence type="ECO:0000313" key="2">
    <source>
        <dbReference type="Proteomes" id="UP001501508"/>
    </source>
</evidence>
<proteinExistence type="predicted"/>
<dbReference type="RefSeq" id="WP_345027635.1">
    <property type="nucleotide sequence ID" value="NZ_BAABEY010000016.1"/>
</dbReference>
<dbReference type="PROSITE" id="PS51257">
    <property type="entry name" value="PROKAR_LIPOPROTEIN"/>
    <property type="match status" value="1"/>
</dbReference>
<comment type="caution">
    <text evidence="1">The sequence shown here is derived from an EMBL/GenBank/DDBJ whole genome shotgun (WGS) entry which is preliminary data.</text>
</comment>
<keyword evidence="2" id="KW-1185">Reference proteome</keyword>
<reference evidence="2" key="1">
    <citation type="journal article" date="2019" name="Int. J. Syst. Evol. Microbiol.">
        <title>The Global Catalogue of Microorganisms (GCM) 10K type strain sequencing project: providing services to taxonomists for standard genome sequencing and annotation.</title>
        <authorList>
            <consortium name="The Broad Institute Genomics Platform"/>
            <consortium name="The Broad Institute Genome Sequencing Center for Infectious Disease"/>
            <person name="Wu L."/>
            <person name="Ma J."/>
        </authorList>
    </citation>
    <scope>NUCLEOTIDE SEQUENCE [LARGE SCALE GENOMIC DNA]</scope>
    <source>
        <strain evidence="2">JCM 31920</strain>
    </source>
</reference>
<accession>A0ABP8LUU3</accession>
<evidence type="ECO:0000313" key="1">
    <source>
        <dbReference type="EMBL" id="GAA4436507.1"/>
    </source>
</evidence>
<protein>
    <submittedName>
        <fullName evidence="1">Uncharacterized protein</fullName>
    </submittedName>
</protein>
<organism evidence="1 2">
    <name type="scientific">Ravibacter arvi</name>
    <dbReference type="NCBI Taxonomy" id="2051041"/>
    <lineage>
        <taxon>Bacteria</taxon>
        <taxon>Pseudomonadati</taxon>
        <taxon>Bacteroidota</taxon>
        <taxon>Cytophagia</taxon>
        <taxon>Cytophagales</taxon>
        <taxon>Spirosomataceae</taxon>
        <taxon>Ravibacter</taxon>
    </lineage>
</organism>
<dbReference type="EMBL" id="BAABEY010000016">
    <property type="protein sequence ID" value="GAA4436507.1"/>
    <property type="molecule type" value="Genomic_DNA"/>
</dbReference>
<sequence length="292" mass="32481">MKKLAFLLLILIVGACKDDNSGVGPNRADGFVGVYYTNPVKDNRSSFYVWVVTRKANNRLGIGYYIEDTYKFGNQGTLSKKKEVYFLENVEITADSAFSINESVPVSGSQVRLSGQGRLLKGGDGAARIDVSLEYVGADNKTARTPDQVSFQKVSNVIDEDPKLNDFSYDGTYQTELSEGAKTAFHNWSVSARNNTSFEIDYKIRDKYNQGTIGELINNYILNDAKKVGNRSLAIDMNIQEEASRDKIKIKAVGNKLLRSVGDAPRIAVVVQITNETQGITRMEYLELKKQN</sequence>
<name>A0ABP8LUU3_9BACT</name>
<dbReference type="Proteomes" id="UP001501508">
    <property type="component" value="Unassembled WGS sequence"/>
</dbReference>